<organism evidence="3 4">
    <name type="scientific">Didymella heteroderae</name>
    <dbReference type="NCBI Taxonomy" id="1769908"/>
    <lineage>
        <taxon>Eukaryota</taxon>
        <taxon>Fungi</taxon>
        <taxon>Dikarya</taxon>
        <taxon>Ascomycota</taxon>
        <taxon>Pezizomycotina</taxon>
        <taxon>Dothideomycetes</taxon>
        <taxon>Pleosporomycetidae</taxon>
        <taxon>Pleosporales</taxon>
        <taxon>Pleosporineae</taxon>
        <taxon>Didymellaceae</taxon>
        <taxon>Didymella</taxon>
    </lineage>
</organism>
<dbReference type="InterPro" id="IPR019734">
    <property type="entry name" value="TPR_rpt"/>
</dbReference>
<dbReference type="EMBL" id="SWKV01000001">
    <property type="protein sequence ID" value="KAF3048199.1"/>
    <property type="molecule type" value="Genomic_DNA"/>
</dbReference>
<feature type="compositionally biased region" description="Basic and acidic residues" evidence="2">
    <location>
        <begin position="1"/>
        <end position="11"/>
    </location>
</feature>
<keyword evidence="4" id="KW-1185">Reference proteome</keyword>
<sequence length="502" mass="55076">MASTLHKRDSMEASVETPLSTKPSSPRPDTYQPKKKASLTSLPPSVRNIIYKYALDTELVNTGLSNVSYTHSLDNATGILKFKASRSPFPIETGLFYVSKLISTEALRFFYSSNLFVRLSLFTSDARHAKTMLIDSGLLFAAPPASTLEASTHHALDVTLVEKDSEKKRATVMFPAQYLPRLINFVRSAGEVTKSWGSTRTLHLAMLNSYSFSTSRLQGDLLEPFRVLKGFSSVTISPTHTLPHYTSGLSSSLTTKTFSVQQWLETITELADLSDAARSTTPSGAANYPLSIEYASSVIVAFTYGFLTSAEAIHGPSHAEETFKAIQRLRWRVELGLGIALSLQHKALDSHKDWLVDAAIPARQRQQAAEDLLCAESSIDKALSLATDSPSPASNPWFLSLPVELIPPNKAGWFSEAERAQTWYALGVVHCSLGEYLFAAGAFERALGMWGQNDGVEKVERAFEKARCGIESDREGMFKGHVQPGSGLRRAARVARMNVGDE</sequence>
<feature type="repeat" description="TPR" evidence="1">
    <location>
        <begin position="420"/>
        <end position="453"/>
    </location>
</feature>
<evidence type="ECO:0000313" key="4">
    <source>
        <dbReference type="Proteomes" id="UP000758155"/>
    </source>
</evidence>
<evidence type="ECO:0000256" key="2">
    <source>
        <dbReference type="SAM" id="MobiDB-lite"/>
    </source>
</evidence>
<keyword evidence="1" id="KW-0802">TPR repeat</keyword>
<dbReference type="OrthoDB" id="62952at2759"/>
<gene>
    <name evidence="3" type="ORF">E8E12_011201</name>
</gene>
<protein>
    <submittedName>
        <fullName evidence="3">Uncharacterized protein</fullName>
    </submittedName>
</protein>
<dbReference type="PROSITE" id="PS50005">
    <property type="entry name" value="TPR"/>
    <property type="match status" value="1"/>
</dbReference>
<evidence type="ECO:0000313" key="3">
    <source>
        <dbReference type="EMBL" id="KAF3048199.1"/>
    </source>
</evidence>
<dbReference type="Proteomes" id="UP000758155">
    <property type="component" value="Unassembled WGS sequence"/>
</dbReference>
<reference evidence="3" key="1">
    <citation type="submission" date="2019-04" db="EMBL/GenBank/DDBJ databases">
        <title>Sequencing of skin fungus with MAO and IRED activity.</title>
        <authorList>
            <person name="Marsaioli A.J."/>
            <person name="Bonatto J.M.C."/>
            <person name="Reis Junior O."/>
        </authorList>
    </citation>
    <scope>NUCLEOTIDE SEQUENCE</scope>
    <source>
        <strain evidence="3">28M1</strain>
    </source>
</reference>
<comment type="caution">
    <text evidence="3">The sequence shown here is derived from an EMBL/GenBank/DDBJ whole genome shotgun (WGS) entry which is preliminary data.</text>
</comment>
<accession>A0A9P5C6K6</accession>
<dbReference type="AlphaFoldDB" id="A0A9P5C6K6"/>
<name>A0A9P5C6K6_9PLEO</name>
<proteinExistence type="predicted"/>
<feature type="region of interest" description="Disordered" evidence="2">
    <location>
        <begin position="1"/>
        <end position="39"/>
    </location>
</feature>
<evidence type="ECO:0000256" key="1">
    <source>
        <dbReference type="PROSITE-ProRule" id="PRU00339"/>
    </source>
</evidence>